<dbReference type="Gene3D" id="3.20.20.80">
    <property type="entry name" value="Glycosidases"/>
    <property type="match status" value="3"/>
</dbReference>
<dbReference type="EC" id="5.4.99.15" evidence="2"/>
<dbReference type="SUPFAM" id="SSF51445">
    <property type="entry name" value="(Trans)glycosidases"/>
    <property type="match status" value="1"/>
</dbReference>
<dbReference type="CDD" id="cd11336">
    <property type="entry name" value="AmyAc_MTSase"/>
    <property type="match status" value="1"/>
</dbReference>
<dbReference type="EMBL" id="CP155447">
    <property type="protein sequence ID" value="XBH07549.1"/>
    <property type="molecule type" value="Genomic_DNA"/>
</dbReference>
<keyword evidence="2" id="KW-0413">Isomerase</keyword>
<dbReference type="InterPro" id="IPR006047">
    <property type="entry name" value="GH13_cat_dom"/>
</dbReference>
<reference evidence="2" key="1">
    <citation type="submission" date="2024-05" db="EMBL/GenBank/DDBJ databases">
        <title>Planctomycetes of the genus Singulisphaera possess chitinolytic capabilities.</title>
        <authorList>
            <person name="Ivanova A."/>
        </authorList>
    </citation>
    <scope>NUCLEOTIDE SEQUENCE</scope>
    <source>
        <strain evidence="2">Ch08T</strain>
    </source>
</reference>
<dbReference type="GO" id="GO:0030980">
    <property type="term" value="P:alpha-glucan catabolic process"/>
    <property type="evidence" value="ECO:0007669"/>
    <property type="project" value="TreeGrafter"/>
</dbReference>
<gene>
    <name evidence="2" type="primary">treY</name>
    <name evidence="2" type="ORF">V5E97_16380</name>
</gene>
<protein>
    <submittedName>
        <fullName evidence="2">Malto-oligosyltrehalose synthase</fullName>
        <ecNumber evidence="2">5.4.99.15</ecNumber>
    </submittedName>
</protein>
<dbReference type="Gene3D" id="3.30.1590.10">
    <property type="entry name" value="Maltooligosyl trehalose synthase, domain 2"/>
    <property type="match status" value="2"/>
</dbReference>
<dbReference type="InterPro" id="IPR017853">
    <property type="entry name" value="GH"/>
</dbReference>
<dbReference type="SMART" id="SM00642">
    <property type="entry name" value="Aamy"/>
    <property type="match status" value="1"/>
</dbReference>
<dbReference type="AlphaFoldDB" id="A0AAU7CQ53"/>
<organism evidence="2">
    <name type="scientific">Singulisphaera sp. Ch08</name>
    <dbReference type="NCBI Taxonomy" id="3120278"/>
    <lineage>
        <taxon>Bacteria</taxon>
        <taxon>Pseudomonadati</taxon>
        <taxon>Planctomycetota</taxon>
        <taxon>Planctomycetia</taxon>
        <taxon>Isosphaerales</taxon>
        <taxon>Isosphaeraceae</taxon>
        <taxon>Singulisphaera</taxon>
    </lineage>
</organism>
<evidence type="ECO:0000313" key="2">
    <source>
        <dbReference type="EMBL" id="XBH07549.1"/>
    </source>
</evidence>
<dbReference type="NCBIfam" id="TIGR02401">
    <property type="entry name" value="trehalose_TreY"/>
    <property type="match status" value="1"/>
</dbReference>
<feature type="domain" description="Glycosyl hydrolase family 13 catalytic" evidence="1">
    <location>
        <begin position="11"/>
        <end position="475"/>
    </location>
</feature>
<accession>A0AAU7CQ53</accession>
<name>A0AAU7CQ53_9BACT</name>
<dbReference type="RefSeq" id="WP_406700386.1">
    <property type="nucleotide sequence ID" value="NZ_CP155447.1"/>
</dbReference>
<dbReference type="PANTHER" id="PTHR10357">
    <property type="entry name" value="ALPHA-AMYLASE FAMILY MEMBER"/>
    <property type="match status" value="1"/>
</dbReference>
<proteinExistence type="predicted"/>
<dbReference type="PANTHER" id="PTHR10357:SF216">
    <property type="entry name" value="MALTOOLIGOSYL TREHALOSE SYNTHASE-RELATED"/>
    <property type="match status" value="1"/>
</dbReference>
<sequence length="883" mass="100592">MPVPSATYRVQLHAEFGFKAAAAIADYLSALGVSHLYASPYLQANQGSTHGYDILDHSRVSEEIGGEDAHAQLCETLGRNNLGQILDVVPNHMSISSRDNVWWWDVLENGQSSLYAHYFDVDWHPPEQKLHDTVLLPILGDHYGRIVDAGEITLQHHTGSFTFHYHDHVMPVAPRSLNELLERAARRCDSPDLAFIADSFGNLPHSTATDWPSVTRRHRDKEVLRRQLARLCAESPAIASAIDSLVEEVNRSPNEIDLLLDRQNYRLAYWRSADQELDYRRFFDINTLVSLRIEDERVFHDMHVLILKWVRQGVLDGLRVDHPDGLRDPAQYFQRLKQAVPHGWIVVEKILEPGETLPEDWPVAGTTGYDFLNRLGSLLVDQAGEAPISEFYTRFTGVSTDYLGMVHQKKHYVLKTLFGSDINRLTFLLAKVCERQKRYRDYSRRELNAMLREVIACFPVYRTYLRAEAGQVSERDIHYVTEAIESAKRHRPDIDQDLLDFLRDLLLLRVRGTLESELVMRFQQHTGPVMAKGIEDTVFYNYNRLVALNEVGGDPGRFGLSLEQFHAECRETQEHWPRSMIATTTHDTKRSEDVRARISLLAEIPSRWAEAVERWSAHNEPSKTGGFPDRNIEYLLYQTLVGAWPIDPARTLEYVQKVSREAKAYTSWTDPDPDYEEALRSFVVAILADSKFVADLIGFISPLIAPGRINSLAQVLIKLTAPGIPDIYQGNELWDLSLVDPDNRRPVDFEIRRRLLESLRTVTAEEILARSDEGLPKMWVTKQALAVRKRMPELFGPDGDYHPIRAEGSRAEHVVAFARGHGCVIVAPRLPLRLDGCWEDTSLPLPDGGWTNELTGDVVSGRSTPMKTLLERFPVALLTRTER</sequence>
<dbReference type="GO" id="GO:0005992">
    <property type="term" value="P:trehalose biosynthetic process"/>
    <property type="evidence" value="ECO:0007669"/>
    <property type="project" value="TreeGrafter"/>
</dbReference>
<dbReference type="Gene3D" id="1.10.150.200">
    <property type="entry name" value="Maltooligosyl trehalose synthase, domain 3"/>
    <property type="match status" value="1"/>
</dbReference>
<dbReference type="Pfam" id="PF00128">
    <property type="entry name" value="Alpha-amylase"/>
    <property type="match status" value="1"/>
</dbReference>
<dbReference type="InterPro" id="IPR012767">
    <property type="entry name" value="Trehalose_TreY"/>
</dbReference>
<dbReference type="GO" id="GO:0047470">
    <property type="term" value="F:(1,4)-alpha-D-glucan 1-alpha-D-glucosylmutase activity"/>
    <property type="evidence" value="ECO:0007669"/>
    <property type="project" value="UniProtKB-EC"/>
</dbReference>
<evidence type="ECO:0000259" key="1">
    <source>
        <dbReference type="SMART" id="SM00642"/>
    </source>
</evidence>